<comment type="catalytic activity">
    <reaction evidence="1">
        <text>a (3R)-hydroxyacyl-[ACP] = a (2E)-enoyl-[ACP] + H2O</text>
        <dbReference type="Rhea" id="RHEA:13097"/>
        <dbReference type="Rhea" id="RHEA-COMP:9925"/>
        <dbReference type="Rhea" id="RHEA-COMP:9945"/>
        <dbReference type="ChEBI" id="CHEBI:15377"/>
        <dbReference type="ChEBI" id="CHEBI:78784"/>
        <dbReference type="ChEBI" id="CHEBI:78827"/>
        <dbReference type="EC" id="4.2.1.59"/>
    </reaction>
</comment>
<name>A0A2T3YZH8_TRIA4</name>
<evidence type="ECO:0000256" key="10">
    <source>
        <dbReference type="ARBA" id="ARBA00048237"/>
    </source>
</evidence>
<keyword evidence="7 15" id="KW-0520">NAD</keyword>
<evidence type="ECO:0000256" key="4">
    <source>
        <dbReference type="ARBA" id="ARBA00022801"/>
    </source>
</evidence>
<dbReference type="FunFam" id="3.20.20.70:FF:000078">
    <property type="entry name" value="Fatty acid synthase beta subunit dehydratase"/>
    <property type="match status" value="1"/>
</dbReference>
<dbReference type="Gene3D" id="2.40.128.700">
    <property type="match status" value="1"/>
</dbReference>
<dbReference type="PRINTS" id="PR01483">
    <property type="entry name" value="FASYNTHASE"/>
</dbReference>
<dbReference type="Pfam" id="PF16073">
    <property type="entry name" value="SAT"/>
    <property type="match status" value="1"/>
</dbReference>
<reference evidence="18 19" key="1">
    <citation type="submission" date="2016-07" db="EMBL/GenBank/DDBJ databases">
        <title>Multiple horizontal gene transfer events from other fungi enriched the ability of initially mycotrophic Trichoderma (Ascomycota) to feed on dead plant biomass.</title>
        <authorList>
            <consortium name="DOE Joint Genome Institute"/>
            <person name="Aerts A."/>
            <person name="Atanasova L."/>
            <person name="Chenthamara K."/>
            <person name="Zhang J."/>
            <person name="Grujic M."/>
            <person name="Henrissat B."/>
            <person name="Kuo A."/>
            <person name="Salamov A."/>
            <person name="Lipzen A."/>
            <person name="Labutti K."/>
            <person name="Barry K."/>
            <person name="Miao Y."/>
            <person name="Rahimi M.J."/>
            <person name="Shen Q."/>
            <person name="Grigoriev I.V."/>
            <person name="Kubicek C.P."/>
            <person name="Druzhinina I.S."/>
        </authorList>
    </citation>
    <scope>NUCLEOTIDE SEQUENCE [LARGE SCALE GENOMIC DNA]</scope>
    <source>
        <strain evidence="18 19">CBS 433.97</strain>
    </source>
</reference>
<dbReference type="Gene3D" id="3.20.20.70">
    <property type="entry name" value="Aldolase class I"/>
    <property type="match status" value="1"/>
</dbReference>
<dbReference type="SMART" id="SM00827">
    <property type="entry name" value="PKS_AT"/>
    <property type="match status" value="1"/>
</dbReference>
<dbReference type="InterPro" id="IPR040883">
    <property type="entry name" value="FAS_meander"/>
</dbReference>
<comment type="catalytic activity">
    <reaction evidence="10">
        <text>acetyl-CoA + n malonyl-CoA + 2n NADPH + 4n H(+) = a long-chain-acyl-CoA + n CoA + n CO2 + 2n NADP(+).</text>
        <dbReference type="EC" id="2.3.1.86"/>
    </reaction>
</comment>
<dbReference type="InterPro" id="IPR001227">
    <property type="entry name" value="Ac_transferase_dom_sf"/>
</dbReference>
<evidence type="ECO:0000259" key="17">
    <source>
        <dbReference type="SMART" id="SM00827"/>
    </source>
</evidence>
<evidence type="ECO:0000256" key="12">
    <source>
        <dbReference type="ARBA" id="ARBA00048536"/>
    </source>
</evidence>
<dbReference type="GO" id="GO:0004313">
    <property type="term" value="F:[acyl-carrier-protein] S-acetyltransferase activity"/>
    <property type="evidence" value="ECO:0007669"/>
    <property type="project" value="UniProtKB-EC"/>
</dbReference>
<feature type="active site" description="For malonyltransferase activity" evidence="16">
    <location>
        <position position="1870"/>
    </location>
</feature>
<dbReference type="GO" id="GO:0004312">
    <property type="term" value="F:fatty acid synthase activity"/>
    <property type="evidence" value="ECO:0007669"/>
    <property type="project" value="InterPro"/>
</dbReference>
<feature type="domain" description="Malonyl-CoA:ACP transacylase (MAT)" evidence="17">
    <location>
        <begin position="1731"/>
        <end position="2086"/>
    </location>
</feature>
<feature type="active site" description="For acetyltransferase activity" evidence="16">
    <location>
        <position position="308"/>
    </location>
</feature>
<evidence type="ECO:0000256" key="14">
    <source>
        <dbReference type="ARBA" id="ARBA00048835"/>
    </source>
</evidence>
<keyword evidence="4 15" id="KW-0378">Hydrolase</keyword>
<dbReference type="InterPro" id="IPR002539">
    <property type="entry name" value="MaoC-like_dom"/>
</dbReference>
<dbReference type="GO" id="GO:0004318">
    <property type="term" value="F:enoyl-[acyl-carrier-protein] reductase (NADH) activity"/>
    <property type="evidence" value="ECO:0007669"/>
    <property type="project" value="UniProtKB-UniRule"/>
</dbReference>
<gene>
    <name evidence="18" type="ORF">M441DRAFT_446592</name>
</gene>
<dbReference type="InterPro" id="IPR032088">
    <property type="entry name" value="SAT"/>
</dbReference>
<sequence>MSASMDPSSSNSLFSEVEYTSTDDLGGGIPHIRVEEFTRPIEIVFSADLRYQWSVAETHRHLVQQTIVTFQHDLENNTNETDRPESVPELILAFLSVLVKQNQDASPYSRHETECIKELVDAFEHDFLQGRNIHVFVDQQVRSSQKKRQDMIRAYLAALAATGRQASSTCRSSALLKGSRESGETNTYAAFGGICCDGDLLEELRILLVDYRHVVEPLVKAATGTLLELLATSDVSTRQQYNQGLDVLQWLSAPDKGKAPSHEYLQSIAVSFPLAGLVQFANYAIICDQLGLTPGQVTDSLRGMAGQSSGIIVAATLASVTDWENFHSGLVQATTILFHLGSAAQENTPKLSTSHLHRVSEEVIANGEGSSCTPMLQIVGYPQEQLDLSIIKLNNQLEPSGHVFIGIINAPLDVVITGPILSLCALASTLRKVKAPNGLDQTRIAASKRKPDFSLRFLRTSAPLHSIHLARGAALATTRLAHVHMAPSNMGLPIYHSRTGADLRSSEESDLIPKLVQMVLCEPCDWPKATLFQDATHIIDFGPGGTSGIGSLLQRSKDGTGVRILLAGADEVNKAEYGNRAELFHHVAISPTSWLQDFGPTLTKDANGTIQISNKMTRLLGLPPIMVAGMTPTTVSWEFVSAIMNAGYHTELAAGGLHSASDFTQAIHKLAHSIPRGRGICINVIYASPKQMNWQIPLIRKLKSEGQPIDGITFGAGVPSQEVAQEYVDMGLHYLSFKPGSCTAIEQVINIAKANNNFPILLQWTGGRGGGHHSYEDFHSPIIQWYGRIRQCANIVLLAGSGFGGAEDTYPYLSGAWSTAFGQPPMPFDGVLFGSRMMVAKEAKTSRGAKEAIVAAPGVDDEGFWDQSYTRPCGGVITVNSEMGQPIHKLATRGVLLWKELDETVFSITDKAKRLDKLKSMKTYLVERLNKDFQKVWFGQNADGEAVDLEDMTYAQVLRRLVQLLYVSKESRWIDQGYMQLTLDFVRRMYSHAPASGSFPKALELELVTPLQVIDTICKQCHRIADKVISYRDARYFIMACKRVGRKPPTFVPDIDEDFEYWFKKDSLWQSEDLAGVVGEDAGRTCILQGPVAARYSTIIDEPVQQILDEIRKGHISRILRDDYDNKPSMVQPMTDNVPWEQPLEPSYCTVYPEGGKLYYQIPTSSPDNQLPNEKEWFQSLAGRPNTWLFDLIMSKDIVHDAKFVANPIRRVLAPVQGMHVEVAQTSDENFMKLALHETESGKVISSDDATQYSVTIHKEKGVIIVEFNVRHNVELVTLPMVFKFTHHPTAPLHPIQEVIEGRNERLQDFYCRLWLGKDLKGSMCRSVPAWSPSGLYQSPLAPVIGKQQVVTSMSIEAFEKSIHHSRQITLPKGHGGPIASIDFAMVVGWEALMKSIFAPAVDGRFLDLVHLSNELILLNDIISLAEGDIVSSSAQISSIRDESIGRIVEVEAVISKAQAPLVRITSEFLFRHNYADSSVCFKKRSEPLSKVHIDTLSKAAVLKSKDWIRWRDVSADLLGRELVFDVQSIEYLDGNASPISGSCIQTWGTIYDQGDKRVVGEVRHQQQRQTISSSSSPLDYCRRHAHPVDNQQHLEHAQRLGLQDRLEFTAPSSNLAYSQASGDFNPIHTSLPFAKYAGLPGTITHGMWVSAAVRELIEKAAGCNERVRMRSYKISFLSMLLPGETVRVTVDHVAMKQGLRVLSFEASNTVTGIKVVGGEAVVDQIETAYLFTGQGSQKVGMGMDLYASCDVARGVWDRADRFYYQTYGFRISDIVRHNPKQLVIYFGGRLGQEIRKNYMNITVEHKGRTQQVLGDINEQSTKYVFQHSDGLLFSTLFAQPALTVNGHAQYQYLQSKGLIKANALFAGHSLGEYTAVSTIGQVVPFETLLSITFLRAILMNSAVTRDAQGHSQFGMVAINPSRISSSHVDSAVMRHITSKVAAATGELLEVVNYNIETQQYVATGSLKALACLSTVIEQLASGGKAPTTHNTIVHEMTFGSSGTRLKLKRGVATVPLEGVDVPFHSTLLLPTMPAFRHVLETQISIVDAKRLVGRWVTNVTGKPFDISKEGIQEVYEMTKSPVLRDLLEKMRVNCSVEAVA</sequence>
<comment type="catalytic activity">
    <reaction evidence="13">
        <text>a 2,3-saturated acyl-[ACP] + NAD(+) = a (2E)-enoyl-[ACP] + NADH + H(+)</text>
        <dbReference type="Rhea" id="RHEA:10240"/>
        <dbReference type="Rhea" id="RHEA-COMP:9925"/>
        <dbReference type="Rhea" id="RHEA-COMP:9926"/>
        <dbReference type="ChEBI" id="CHEBI:15378"/>
        <dbReference type="ChEBI" id="CHEBI:57540"/>
        <dbReference type="ChEBI" id="CHEBI:57945"/>
        <dbReference type="ChEBI" id="CHEBI:78784"/>
        <dbReference type="ChEBI" id="CHEBI:78785"/>
        <dbReference type="EC" id="1.3.1.9"/>
    </reaction>
</comment>
<dbReference type="Pfam" id="PF01575">
    <property type="entry name" value="MaoC_dehydratas"/>
    <property type="match status" value="1"/>
</dbReference>
<dbReference type="GO" id="GO:0019171">
    <property type="term" value="F:(3R)-hydroxyacyl-[acyl-carrier-protein] dehydratase activity"/>
    <property type="evidence" value="ECO:0007669"/>
    <property type="project" value="UniProtKB-EC"/>
</dbReference>
<dbReference type="PANTHER" id="PTHR10982:SF21">
    <property type="entry name" value="FATTY ACID SYNTHASE SUBUNIT BETA"/>
    <property type="match status" value="1"/>
</dbReference>
<keyword evidence="19" id="KW-1185">Reference proteome</keyword>
<dbReference type="Gene3D" id="6.10.60.10">
    <property type="match status" value="1"/>
</dbReference>
<evidence type="ECO:0000256" key="3">
    <source>
        <dbReference type="ARBA" id="ARBA00022679"/>
    </source>
</evidence>
<dbReference type="Pfam" id="PF00698">
    <property type="entry name" value="Acyl_transf_1"/>
    <property type="match status" value="1"/>
</dbReference>
<evidence type="ECO:0000256" key="11">
    <source>
        <dbReference type="ARBA" id="ARBA00048462"/>
    </source>
</evidence>
<evidence type="ECO:0000256" key="15">
    <source>
        <dbReference type="PIRNR" id="PIRNR005562"/>
    </source>
</evidence>
<dbReference type="Gene3D" id="3.10.129.10">
    <property type="entry name" value="Hotdog Thioesterase"/>
    <property type="match status" value="1"/>
</dbReference>
<dbReference type="Gene3D" id="1.20.1050.120">
    <property type="match status" value="1"/>
</dbReference>
<dbReference type="Gene3D" id="3.40.366.10">
    <property type="entry name" value="Malonyl-Coenzyme A Acyl Carrier Protein, domain 2"/>
    <property type="match status" value="3"/>
</dbReference>
<keyword evidence="9" id="KW-0511">Multifunctional enzyme</keyword>
<dbReference type="OrthoDB" id="5417908at2759"/>
<dbReference type="InterPro" id="IPR041099">
    <property type="entry name" value="FAS1_N"/>
</dbReference>
<dbReference type="Pfam" id="PF17951">
    <property type="entry name" value="FAS_meander"/>
    <property type="match status" value="1"/>
</dbReference>
<dbReference type="Pfam" id="PF13452">
    <property type="entry name" value="FAS1_DH_region"/>
    <property type="match status" value="1"/>
</dbReference>
<dbReference type="SUPFAM" id="SSF52151">
    <property type="entry name" value="FabD/lysophospholipase-like"/>
    <property type="match status" value="2"/>
</dbReference>
<keyword evidence="6 15" id="KW-0560">Oxidoreductase</keyword>
<comment type="catalytic activity">
    <reaction evidence="14">
        <text>holo-[ACP] + acetyl-CoA = acetyl-[ACP] + CoA</text>
        <dbReference type="Rhea" id="RHEA:41788"/>
        <dbReference type="Rhea" id="RHEA-COMP:9621"/>
        <dbReference type="Rhea" id="RHEA-COMP:9685"/>
        <dbReference type="ChEBI" id="CHEBI:57287"/>
        <dbReference type="ChEBI" id="CHEBI:57288"/>
        <dbReference type="ChEBI" id="CHEBI:64479"/>
        <dbReference type="ChEBI" id="CHEBI:78446"/>
        <dbReference type="EC" id="2.3.1.38"/>
    </reaction>
</comment>
<dbReference type="InterPro" id="IPR003965">
    <property type="entry name" value="Fatty_acid_synthase"/>
</dbReference>
<dbReference type="InterPro" id="IPR016035">
    <property type="entry name" value="Acyl_Trfase/lysoPLipase"/>
</dbReference>
<dbReference type="InterPro" id="IPR013785">
    <property type="entry name" value="Aldolase_TIM"/>
</dbReference>
<protein>
    <recommendedName>
        <fullName evidence="17">Malonyl-CoA:ACP transacylase (MAT) domain-containing protein</fullName>
    </recommendedName>
</protein>
<comment type="similarity">
    <text evidence="2 15">Belongs to the fungal fatty acid synthetase subunit beta family.</text>
</comment>
<evidence type="ECO:0000256" key="6">
    <source>
        <dbReference type="ARBA" id="ARBA00023002"/>
    </source>
</evidence>
<dbReference type="Proteomes" id="UP000240493">
    <property type="component" value="Unassembled WGS sequence"/>
</dbReference>
<dbReference type="Gene3D" id="1.20.930.70">
    <property type="match status" value="1"/>
</dbReference>
<dbReference type="PIRSF" id="PIRSF005562">
    <property type="entry name" value="FAS_yeast_beta"/>
    <property type="match status" value="1"/>
</dbReference>
<dbReference type="InterPro" id="IPR039569">
    <property type="entry name" value="FAS1-like_DH_region"/>
</dbReference>
<keyword evidence="8" id="KW-0456">Lyase</keyword>
<comment type="catalytic activity">
    <reaction evidence="12">
        <text>(9Z)-octadecenoyl-[ACP] + H2O = (9Z)-octadecenoate + holo-[ACP] + H(+)</text>
        <dbReference type="Rhea" id="RHEA:15057"/>
        <dbReference type="Rhea" id="RHEA-COMP:9685"/>
        <dbReference type="Rhea" id="RHEA-COMP:9924"/>
        <dbReference type="ChEBI" id="CHEBI:15377"/>
        <dbReference type="ChEBI" id="CHEBI:15378"/>
        <dbReference type="ChEBI" id="CHEBI:30823"/>
        <dbReference type="ChEBI" id="CHEBI:64479"/>
        <dbReference type="ChEBI" id="CHEBI:78783"/>
        <dbReference type="EC" id="3.1.2.14"/>
    </reaction>
</comment>
<evidence type="ECO:0000256" key="16">
    <source>
        <dbReference type="PIRSR" id="PIRSR005562-1"/>
    </source>
</evidence>
<dbReference type="GO" id="GO:0016297">
    <property type="term" value="F:fatty acyl-[ACP] hydrolase activity"/>
    <property type="evidence" value="ECO:0007669"/>
    <property type="project" value="UniProtKB-EC"/>
</dbReference>
<dbReference type="Pfam" id="PF08354">
    <property type="entry name" value="Fas1-AflB-like_hel"/>
    <property type="match status" value="1"/>
</dbReference>
<dbReference type="PANTHER" id="PTHR10982">
    <property type="entry name" value="MALONYL COA-ACYL CARRIER PROTEIN TRANSACYLASE"/>
    <property type="match status" value="1"/>
</dbReference>
<evidence type="ECO:0000313" key="18">
    <source>
        <dbReference type="EMBL" id="PTB37963.1"/>
    </source>
</evidence>
<dbReference type="InterPro" id="IPR016452">
    <property type="entry name" value="Fas1/AflB-like"/>
</dbReference>
<evidence type="ECO:0000256" key="8">
    <source>
        <dbReference type="ARBA" id="ARBA00023239"/>
    </source>
</evidence>
<dbReference type="InterPro" id="IPR029069">
    <property type="entry name" value="HotDog_dom_sf"/>
</dbReference>
<evidence type="ECO:0000256" key="13">
    <source>
        <dbReference type="ARBA" id="ARBA00048572"/>
    </source>
</evidence>
<dbReference type="GO" id="GO:0004314">
    <property type="term" value="F:[acyl-carrier-protein] S-malonyltransferase activity"/>
    <property type="evidence" value="ECO:0007669"/>
    <property type="project" value="UniProtKB-EC"/>
</dbReference>
<dbReference type="STRING" id="1042311.A0A2T3YZH8"/>
<evidence type="ECO:0000256" key="9">
    <source>
        <dbReference type="ARBA" id="ARBA00023268"/>
    </source>
</evidence>
<evidence type="ECO:0000256" key="7">
    <source>
        <dbReference type="ARBA" id="ARBA00023027"/>
    </source>
</evidence>
<dbReference type="Gene3D" id="3.30.70.3330">
    <property type="match status" value="1"/>
</dbReference>
<evidence type="ECO:0000313" key="19">
    <source>
        <dbReference type="Proteomes" id="UP000240493"/>
    </source>
</evidence>
<accession>A0A2T3YZH8</accession>
<comment type="catalytic activity">
    <reaction evidence="11">
        <text>holo-[ACP] + malonyl-CoA = malonyl-[ACP] + CoA</text>
        <dbReference type="Rhea" id="RHEA:41792"/>
        <dbReference type="Rhea" id="RHEA-COMP:9623"/>
        <dbReference type="Rhea" id="RHEA-COMP:9685"/>
        <dbReference type="ChEBI" id="CHEBI:57287"/>
        <dbReference type="ChEBI" id="CHEBI:57384"/>
        <dbReference type="ChEBI" id="CHEBI:64479"/>
        <dbReference type="ChEBI" id="CHEBI:78449"/>
        <dbReference type="EC" id="2.3.1.39"/>
    </reaction>
</comment>
<dbReference type="GO" id="GO:0004321">
    <property type="term" value="F:fatty-acyl-CoA synthase activity"/>
    <property type="evidence" value="ECO:0007669"/>
    <property type="project" value="UniProtKB-EC"/>
</dbReference>
<dbReference type="EMBL" id="KZ679266">
    <property type="protein sequence ID" value="PTB37963.1"/>
    <property type="molecule type" value="Genomic_DNA"/>
</dbReference>
<dbReference type="InterPro" id="IPR013565">
    <property type="entry name" value="Fas1/AflB-like_central"/>
</dbReference>
<dbReference type="SUPFAM" id="SSF54637">
    <property type="entry name" value="Thioesterase/thiol ester dehydrase-isomerase"/>
    <property type="match status" value="1"/>
</dbReference>
<dbReference type="Gene3D" id="6.20.240.10">
    <property type="match status" value="1"/>
</dbReference>
<dbReference type="CDD" id="cd03447">
    <property type="entry name" value="FAS_MaoC"/>
    <property type="match status" value="1"/>
</dbReference>
<evidence type="ECO:0000256" key="2">
    <source>
        <dbReference type="ARBA" id="ARBA00010009"/>
    </source>
</evidence>
<dbReference type="GO" id="GO:0006633">
    <property type="term" value="P:fatty acid biosynthetic process"/>
    <property type="evidence" value="ECO:0007669"/>
    <property type="project" value="InterPro"/>
</dbReference>
<keyword evidence="5 15" id="KW-0521">NADP</keyword>
<organism evidence="18 19">
    <name type="scientific">Trichoderma asperellum (strain ATCC 204424 / CBS 433.97 / NBRC 101777)</name>
    <dbReference type="NCBI Taxonomy" id="1042311"/>
    <lineage>
        <taxon>Eukaryota</taxon>
        <taxon>Fungi</taxon>
        <taxon>Dikarya</taxon>
        <taxon>Ascomycota</taxon>
        <taxon>Pezizomycotina</taxon>
        <taxon>Sordariomycetes</taxon>
        <taxon>Hypocreomycetidae</taxon>
        <taxon>Hypocreales</taxon>
        <taxon>Hypocreaceae</taxon>
        <taxon>Trichoderma</taxon>
    </lineage>
</organism>
<evidence type="ECO:0000256" key="1">
    <source>
        <dbReference type="ARBA" id="ARBA00001055"/>
    </source>
</evidence>
<dbReference type="Gene3D" id="3.30.1120.100">
    <property type="match status" value="1"/>
</dbReference>
<evidence type="ECO:0000256" key="5">
    <source>
        <dbReference type="ARBA" id="ARBA00022857"/>
    </source>
</evidence>
<dbReference type="InterPro" id="IPR050830">
    <property type="entry name" value="Fungal_FAS"/>
</dbReference>
<dbReference type="InterPro" id="IPR014043">
    <property type="entry name" value="Acyl_transferase_dom"/>
</dbReference>
<dbReference type="Pfam" id="PF17828">
    <property type="entry name" value="FAS_N"/>
    <property type="match status" value="1"/>
</dbReference>
<keyword evidence="3 15" id="KW-0808">Transferase</keyword>
<dbReference type="GO" id="GO:0005835">
    <property type="term" value="C:fatty acid synthase complex"/>
    <property type="evidence" value="ECO:0007669"/>
    <property type="project" value="UniProtKB-UniRule"/>
</dbReference>
<proteinExistence type="inferred from homology"/>
<dbReference type="SUPFAM" id="SSF51395">
    <property type="entry name" value="FMN-linked oxidoreductases"/>
    <property type="match status" value="1"/>
</dbReference>
<dbReference type="Pfam" id="PF22235">
    <property type="entry name" value="FAS1_thioest_ins"/>
    <property type="match status" value="1"/>
</dbReference>